<evidence type="ECO:0000256" key="1">
    <source>
        <dbReference type="SAM" id="MobiDB-lite"/>
    </source>
</evidence>
<dbReference type="EMBL" id="JX684102">
    <property type="protein sequence ID" value="AGF93667.1"/>
    <property type="molecule type" value="Genomic_DNA"/>
</dbReference>
<feature type="compositionally biased region" description="Basic and acidic residues" evidence="1">
    <location>
        <begin position="38"/>
        <end position="91"/>
    </location>
</feature>
<evidence type="ECO:0000313" key="2">
    <source>
        <dbReference type="EMBL" id="AGF93667.1"/>
    </source>
</evidence>
<evidence type="ECO:0008006" key="3">
    <source>
        <dbReference type="Google" id="ProtNLM"/>
    </source>
</evidence>
<gene>
    <name evidence="2" type="ORF">FLSS-16_0008</name>
</gene>
<sequence length="207" mass="23789">MASILIHVLLLAGGAVVTVPEQPEKDKNTIVTEIVTTEIKKDKDRSDKEINNKDSENKKQKSALKDENNSRDPEKNTPKREEKSRENPEKRTRSRNRRSLQEKRTSSEQVLKVKERDEGVRRVMKAVKDKIDPIWQRANPPSKGSVMLEIAIDTEGRVAVLNGPELQNNQLGEYVYRMVRNAAPFETAMQDRSEPIRIECVFNIRDQ</sequence>
<accession>M1Q306</accession>
<dbReference type="AlphaFoldDB" id="M1Q306"/>
<feature type="compositionally biased region" description="Basic and acidic residues" evidence="1">
    <location>
        <begin position="99"/>
        <end position="111"/>
    </location>
</feature>
<reference evidence="2" key="1">
    <citation type="journal article" date="2013" name="Syst. Appl. Microbiol.">
        <title>New insights into the archaeal diversity of a hypersaline microbial mat obtained by a metagenomic approach.</title>
        <authorList>
            <person name="Lopez-Lopez A."/>
            <person name="Richter M."/>
            <person name="Pena A."/>
            <person name="Tamames J."/>
            <person name="Rossello-Mora R."/>
        </authorList>
    </citation>
    <scope>NUCLEOTIDE SEQUENCE</scope>
</reference>
<protein>
    <recommendedName>
        <fullName evidence="3">TonB C-terminal domain-containing protein</fullName>
    </recommendedName>
</protein>
<feature type="region of interest" description="Disordered" evidence="1">
    <location>
        <begin position="34"/>
        <end position="111"/>
    </location>
</feature>
<name>M1Q306_9ZZZZ</name>
<proteinExistence type="predicted"/>
<organism evidence="2">
    <name type="scientific">uncultured organism</name>
    <dbReference type="NCBI Taxonomy" id="155900"/>
    <lineage>
        <taxon>unclassified sequences</taxon>
        <taxon>environmental samples</taxon>
    </lineage>
</organism>